<evidence type="ECO:0000256" key="1">
    <source>
        <dbReference type="SAM" id="Phobius"/>
    </source>
</evidence>
<keyword evidence="3" id="KW-1185">Reference proteome</keyword>
<dbReference type="Proteomes" id="UP001320876">
    <property type="component" value="Unassembled WGS sequence"/>
</dbReference>
<evidence type="ECO:0000313" key="3">
    <source>
        <dbReference type="Proteomes" id="UP001320876"/>
    </source>
</evidence>
<feature type="transmembrane region" description="Helical" evidence="1">
    <location>
        <begin position="12"/>
        <end position="38"/>
    </location>
</feature>
<organism evidence="2 3">
    <name type="scientific">Luteolibacter arcticus</name>
    <dbReference type="NCBI Taxonomy" id="1581411"/>
    <lineage>
        <taxon>Bacteria</taxon>
        <taxon>Pseudomonadati</taxon>
        <taxon>Verrucomicrobiota</taxon>
        <taxon>Verrucomicrobiia</taxon>
        <taxon>Verrucomicrobiales</taxon>
        <taxon>Verrucomicrobiaceae</taxon>
        <taxon>Luteolibacter</taxon>
    </lineage>
</organism>
<evidence type="ECO:0000313" key="2">
    <source>
        <dbReference type="EMBL" id="MCW1921917.1"/>
    </source>
</evidence>
<reference evidence="2 3" key="1">
    <citation type="submission" date="2022-10" db="EMBL/GenBank/DDBJ databases">
        <title>Luteolibacter arcticus strain CCTCC AB 2014275, whole genome shotgun sequencing project.</title>
        <authorList>
            <person name="Zhao G."/>
            <person name="Shen L."/>
        </authorList>
    </citation>
    <scope>NUCLEOTIDE SEQUENCE [LARGE SCALE GENOMIC DNA]</scope>
    <source>
        <strain evidence="2 3">CCTCC AB 2014275</strain>
    </source>
</reference>
<keyword evidence="1" id="KW-0472">Membrane</keyword>
<accession>A0ABT3GE69</accession>
<gene>
    <name evidence="2" type="ORF">OKA05_05095</name>
</gene>
<protein>
    <submittedName>
        <fullName evidence="2">Uncharacterized protein</fullName>
    </submittedName>
</protein>
<dbReference type="EMBL" id="JAPDDT010000002">
    <property type="protein sequence ID" value="MCW1921917.1"/>
    <property type="molecule type" value="Genomic_DNA"/>
</dbReference>
<keyword evidence="1" id="KW-0812">Transmembrane</keyword>
<proteinExistence type="predicted"/>
<dbReference type="RefSeq" id="WP_264486027.1">
    <property type="nucleotide sequence ID" value="NZ_JAPDDT010000002.1"/>
</dbReference>
<keyword evidence="1" id="KW-1133">Transmembrane helix</keyword>
<sequence length="101" mass="10944">MTPDARSPKEKRWFNIMLGFSAVAAMDFIAMTGMNFWATDNFKSLDRSSPAAVESAHGVLRQVQTGILVGQGILLICCVGFFFAGASWLIAMRKRKAGGLG</sequence>
<feature type="transmembrane region" description="Helical" evidence="1">
    <location>
        <begin position="67"/>
        <end position="91"/>
    </location>
</feature>
<comment type="caution">
    <text evidence="2">The sequence shown here is derived from an EMBL/GenBank/DDBJ whole genome shotgun (WGS) entry which is preliminary data.</text>
</comment>
<name>A0ABT3GE69_9BACT</name>